<protein>
    <submittedName>
        <fullName evidence="1">Uncharacterized protein</fullName>
    </submittedName>
</protein>
<accession>A0AAE1E598</accession>
<dbReference type="EMBL" id="JAWDGP010001154">
    <property type="protein sequence ID" value="KAK3794055.1"/>
    <property type="molecule type" value="Genomic_DNA"/>
</dbReference>
<proteinExistence type="predicted"/>
<keyword evidence="2" id="KW-1185">Reference proteome</keyword>
<comment type="caution">
    <text evidence="1">The sequence shown here is derived from an EMBL/GenBank/DDBJ whole genome shotgun (WGS) entry which is preliminary data.</text>
</comment>
<organism evidence="1 2">
    <name type="scientific">Elysia crispata</name>
    <name type="common">lettuce slug</name>
    <dbReference type="NCBI Taxonomy" id="231223"/>
    <lineage>
        <taxon>Eukaryota</taxon>
        <taxon>Metazoa</taxon>
        <taxon>Spiralia</taxon>
        <taxon>Lophotrochozoa</taxon>
        <taxon>Mollusca</taxon>
        <taxon>Gastropoda</taxon>
        <taxon>Heterobranchia</taxon>
        <taxon>Euthyneura</taxon>
        <taxon>Panpulmonata</taxon>
        <taxon>Sacoglossa</taxon>
        <taxon>Placobranchoidea</taxon>
        <taxon>Plakobranchidae</taxon>
        <taxon>Elysia</taxon>
    </lineage>
</organism>
<evidence type="ECO:0000313" key="2">
    <source>
        <dbReference type="Proteomes" id="UP001283361"/>
    </source>
</evidence>
<sequence>MECVTASKYVENLNSSSFFCEMKGLYRRRSEDNVVNGYGRSLLEMCAGLEFMILNGMCSSDPKSSFTFVSPHEDEVRQSIKSLKNNKSPGLGHLLIKIGNVKRGWALRCQNEADRLAAETFLSLVKSEWTDTVSSCALNTLKRRKDQSVQILPLTENLVKVKRHMLKEMTMKTRDLLPSPEITTWRKLAQVMTSRLILFNKRRGGEVSRLLLKSYQDRPK</sequence>
<reference evidence="1" key="1">
    <citation type="journal article" date="2023" name="G3 (Bethesda)">
        <title>A reference genome for the long-term kleptoplast-retaining sea slug Elysia crispata morphotype clarki.</title>
        <authorList>
            <person name="Eastman K.E."/>
            <person name="Pendleton A.L."/>
            <person name="Shaikh M.A."/>
            <person name="Suttiyut T."/>
            <person name="Ogas R."/>
            <person name="Tomko P."/>
            <person name="Gavelis G."/>
            <person name="Widhalm J.R."/>
            <person name="Wisecaver J.H."/>
        </authorList>
    </citation>
    <scope>NUCLEOTIDE SEQUENCE</scope>
    <source>
        <strain evidence="1">ECLA1</strain>
    </source>
</reference>
<dbReference type="AlphaFoldDB" id="A0AAE1E598"/>
<evidence type="ECO:0000313" key="1">
    <source>
        <dbReference type="EMBL" id="KAK3794055.1"/>
    </source>
</evidence>
<dbReference type="PANTHER" id="PTHR33480:SF1">
    <property type="entry name" value="TYR RECOMBINASE DOMAIN-CONTAINING PROTEIN"/>
    <property type="match status" value="1"/>
</dbReference>
<name>A0AAE1E598_9GAST</name>
<dbReference type="PANTHER" id="PTHR33480">
    <property type="entry name" value="SET DOMAIN-CONTAINING PROTEIN-RELATED"/>
    <property type="match status" value="1"/>
</dbReference>
<gene>
    <name evidence="1" type="ORF">RRG08_011835</name>
</gene>
<dbReference type="Proteomes" id="UP001283361">
    <property type="component" value="Unassembled WGS sequence"/>
</dbReference>